<gene>
    <name evidence="2" type="ORF">GW7_20022</name>
</gene>
<dbReference type="InParanoid" id="G5BYY7"/>
<evidence type="ECO:0000256" key="1">
    <source>
        <dbReference type="SAM" id="MobiDB-lite"/>
    </source>
</evidence>
<name>G5BYY7_HETGA</name>
<dbReference type="Proteomes" id="UP000006813">
    <property type="component" value="Unassembled WGS sequence"/>
</dbReference>
<dbReference type="AlphaFoldDB" id="G5BYY7"/>
<evidence type="ECO:0000313" key="3">
    <source>
        <dbReference type="Proteomes" id="UP000006813"/>
    </source>
</evidence>
<protein>
    <submittedName>
        <fullName evidence="2">Uncharacterized protein</fullName>
    </submittedName>
</protein>
<proteinExistence type="predicted"/>
<evidence type="ECO:0000313" key="2">
    <source>
        <dbReference type="EMBL" id="EHB14498.1"/>
    </source>
</evidence>
<accession>G5BYY7</accession>
<sequence length="97" mass="10743">MQAPYHGSSGAEGHERDQGGTVSRVVQIPRGPWPFGEIVLVVSSPRMDLHELGWVDPDRDSLQTVFNRFLDDLALLLRTMRCFGPPFPPMSLPDKGG</sequence>
<reference evidence="2 3" key="1">
    <citation type="journal article" date="2011" name="Nature">
        <title>Genome sequencing reveals insights into physiology and longevity of the naked mole rat.</title>
        <authorList>
            <person name="Kim E.B."/>
            <person name="Fang X."/>
            <person name="Fushan A.A."/>
            <person name="Huang Z."/>
            <person name="Lobanov A.V."/>
            <person name="Han L."/>
            <person name="Marino S.M."/>
            <person name="Sun X."/>
            <person name="Turanov A.A."/>
            <person name="Yang P."/>
            <person name="Yim S.H."/>
            <person name="Zhao X."/>
            <person name="Kasaikina M.V."/>
            <person name="Stoletzki N."/>
            <person name="Peng C."/>
            <person name="Polak P."/>
            <person name="Xiong Z."/>
            <person name="Kiezun A."/>
            <person name="Zhu Y."/>
            <person name="Chen Y."/>
            <person name="Kryukov G.V."/>
            <person name="Zhang Q."/>
            <person name="Peshkin L."/>
            <person name="Yang L."/>
            <person name="Bronson R.T."/>
            <person name="Buffenstein R."/>
            <person name="Wang B."/>
            <person name="Han C."/>
            <person name="Li Q."/>
            <person name="Chen L."/>
            <person name="Zhao W."/>
            <person name="Sunyaev S.R."/>
            <person name="Park T.J."/>
            <person name="Zhang G."/>
            <person name="Wang J."/>
            <person name="Gladyshev V.N."/>
        </authorList>
    </citation>
    <scope>NUCLEOTIDE SEQUENCE [LARGE SCALE GENOMIC DNA]</scope>
</reference>
<dbReference type="EMBL" id="JH172498">
    <property type="protein sequence ID" value="EHB14498.1"/>
    <property type="molecule type" value="Genomic_DNA"/>
</dbReference>
<organism evidence="2 3">
    <name type="scientific">Heterocephalus glaber</name>
    <name type="common">Naked mole rat</name>
    <dbReference type="NCBI Taxonomy" id="10181"/>
    <lineage>
        <taxon>Eukaryota</taxon>
        <taxon>Metazoa</taxon>
        <taxon>Chordata</taxon>
        <taxon>Craniata</taxon>
        <taxon>Vertebrata</taxon>
        <taxon>Euteleostomi</taxon>
        <taxon>Mammalia</taxon>
        <taxon>Eutheria</taxon>
        <taxon>Euarchontoglires</taxon>
        <taxon>Glires</taxon>
        <taxon>Rodentia</taxon>
        <taxon>Hystricomorpha</taxon>
        <taxon>Bathyergidae</taxon>
        <taxon>Heterocephalus</taxon>
    </lineage>
</organism>
<feature type="region of interest" description="Disordered" evidence="1">
    <location>
        <begin position="1"/>
        <end position="24"/>
    </location>
</feature>